<reference evidence="14" key="2">
    <citation type="submission" date="2020-04" db="EMBL/GenBank/DDBJ databases">
        <title>Deep metagenomics examines the oral microbiome during advanced dental caries in children, revealing novel taxa and co-occurrences with host molecules.</title>
        <authorList>
            <person name="Baker J.L."/>
            <person name="Morton J.T."/>
            <person name="Dinis M."/>
            <person name="Alvarez R."/>
            <person name="Tran N.C."/>
            <person name="Knight R."/>
            <person name="Edlund A."/>
        </authorList>
    </citation>
    <scope>NUCLEOTIDE SEQUENCE</scope>
    <source>
        <strain evidence="14">JCVI_23_bin.11</strain>
    </source>
</reference>
<name>A0A0B4S0J5_9FIRM</name>
<evidence type="ECO:0000256" key="4">
    <source>
        <dbReference type="ARBA" id="ARBA00022478"/>
    </source>
</evidence>
<accession>A0A0B4S0J5</accession>
<keyword evidence="17" id="KW-1185">Reference proteome</keyword>
<dbReference type="GO" id="GO:0003899">
    <property type="term" value="F:DNA-directed RNA polymerase activity"/>
    <property type="evidence" value="ECO:0007669"/>
    <property type="project" value="UniProtKB-UniRule"/>
</dbReference>
<feature type="region of interest" description="Alpha N-terminal domain (alpha-NTD)" evidence="11">
    <location>
        <begin position="1"/>
        <end position="232"/>
    </location>
</feature>
<dbReference type="GO" id="GO:0005737">
    <property type="term" value="C:cytoplasm"/>
    <property type="evidence" value="ECO:0007669"/>
    <property type="project" value="UniProtKB-ARBA"/>
</dbReference>
<evidence type="ECO:0000313" key="15">
    <source>
        <dbReference type="EMBL" id="MCZ7407715.1"/>
    </source>
</evidence>
<dbReference type="NCBIfam" id="NF003513">
    <property type="entry name" value="PRK05182.1-2"/>
    <property type="match status" value="1"/>
</dbReference>
<keyword evidence="4 11" id="KW-0240">DNA-directed RNA polymerase</keyword>
<dbReference type="Gene3D" id="2.170.120.12">
    <property type="entry name" value="DNA-directed RNA polymerase, insert domain"/>
    <property type="match status" value="1"/>
</dbReference>
<keyword evidence="7 11" id="KW-0804">Transcription</keyword>
<feature type="domain" description="DNA-directed RNA polymerase RpoA/D/Rpb3-type" evidence="12">
    <location>
        <begin position="20"/>
        <end position="226"/>
    </location>
</feature>
<dbReference type="InterPro" id="IPR011263">
    <property type="entry name" value="DNA-dir_RNA_pol_RpoA/D/Rpb3"/>
</dbReference>
<dbReference type="Gene3D" id="1.10.150.20">
    <property type="entry name" value="5' to 3' exonuclease, C-terminal subdomain"/>
    <property type="match status" value="1"/>
</dbReference>
<protein>
    <recommendedName>
        <fullName evidence="3 11">DNA-directed RNA polymerase subunit alpha</fullName>
        <shortName evidence="11">RNAP subunit alpha</shortName>
        <ecNumber evidence="2 11">2.7.7.6</ecNumber>
    </recommendedName>
    <alternativeName>
        <fullName evidence="9 11">RNA polymerase subunit alpha</fullName>
    </alternativeName>
    <alternativeName>
        <fullName evidence="8 11">Transcriptase subunit alpha</fullName>
    </alternativeName>
</protein>
<dbReference type="STRING" id="33033.NW74_03035"/>
<dbReference type="EC" id="2.7.7.6" evidence="2 11"/>
<feature type="region of interest" description="Alpha C-terminal domain (alpha-CTD)" evidence="11">
    <location>
        <begin position="242"/>
        <end position="313"/>
    </location>
</feature>
<evidence type="ECO:0000256" key="11">
    <source>
        <dbReference type="HAMAP-Rule" id="MF_00059"/>
    </source>
</evidence>
<keyword evidence="6 11" id="KW-0548">Nucleotidyltransferase</keyword>
<dbReference type="GO" id="GO:0006351">
    <property type="term" value="P:DNA-templated transcription"/>
    <property type="evidence" value="ECO:0007669"/>
    <property type="project" value="UniProtKB-UniRule"/>
</dbReference>
<dbReference type="GO" id="GO:0046983">
    <property type="term" value="F:protein dimerization activity"/>
    <property type="evidence" value="ECO:0007669"/>
    <property type="project" value="InterPro"/>
</dbReference>
<keyword evidence="5 11" id="KW-0808">Transferase</keyword>
<evidence type="ECO:0000313" key="16">
    <source>
        <dbReference type="EMBL" id="WBB30337.1"/>
    </source>
</evidence>
<dbReference type="HAMAP" id="MF_00059">
    <property type="entry name" value="RNApol_bact_RpoA"/>
    <property type="match status" value="1"/>
</dbReference>
<dbReference type="InterPro" id="IPR036643">
    <property type="entry name" value="RNApol_insert_sf"/>
</dbReference>
<dbReference type="EMBL" id="JABZRE010000004">
    <property type="protein sequence ID" value="MBF1306570.1"/>
    <property type="molecule type" value="Genomic_DNA"/>
</dbReference>
<comment type="function">
    <text evidence="11">DNA-dependent RNA polymerase catalyzes the transcription of DNA into RNA using the four ribonucleoside triphosphates as substrates.</text>
</comment>
<comment type="domain">
    <text evidence="11">The N-terminal domain is essential for RNAP assembly and basal transcription, whereas the C-terminal domain is involved in interaction with transcriptional regulators and with upstream promoter elements.</text>
</comment>
<dbReference type="SUPFAM" id="SSF56553">
    <property type="entry name" value="Insert subdomain of RNA polymerase alpha subunit"/>
    <property type="match status" value="1"/>
</dbReference>
<evidence type="ECO:0000256" key="8">
    <source>
        <dbReference type="ARBA" id="ARBA00032524"/>
    </source>
</evidence>
<dbReference type="Proteomes" id="UP000758611">
    <property type="component" value="Unassembled WGS sequence"/>
</dbReference>
<evidence type="ECO:0000256" key="3">
    <source>
        <dbReference type="ARBA" id="ARBA00015972"/>
    </source>
</evidence>
<dbReference type="Gene3D" id="3.30.1360.10">
    <property type="entry name" value="RNA polymerase, RBP11-like subunit"/>
    <property type="match status" value="1"/>
</dbReference>
<dbReference type="Proteomes" id="UP001141458">
    <property type="component" value="Unassembled WGS sequence"/>
</dbReference>
<proteinExistence type="inferred from homology"/>
<dbReference type="FunFam" id="2.170.120.12:FF:000001">
    <property type="entry name" value="DNA-directed RNA polymerase subunit alpha"/>
    <property type="match status" value="1"/>
</dbReference>
<dbReference type="Proteomes" id="UP000031386">
    <property type="component" value="Chromosome"/>
</dbReference>
<dbReference type="SUPFAM" id="SSF47789">
    <property type="entry name" value="C-terminal domain of RNA polymerase alpha subunit"/>
    <property type="match status" value="1"/>
</dbReference>
<reference evidence="15" key="3">
    <citation type="submission" date="2022-07" db="EMBL/GenBank/DDBJ databases">
        <title>Parvimonas micra travels from the subgingival sulcus of the human oral cavity to the colorectal adenocarcinoma.</title>
        <authorList>
            <person name="Conde-Perez K."/>
            <person name="Buetas E."/>
            <person name="Aja-Macaya P."/>
            <person name="Martin-De Arribas E."/>
            <person name="Iglesias-Corras I."/>
            <person name="Trigo-Tasende N."/>
            <person name="Nasser-Ali M."/>
            <person name="Estevez L.S."/>
            <person name="Rumbo-Feal S."/>
            <person name="Otero-Alen B."/>
            <person name="Noguera J.F."/>
            <person name="Concha A."/>
            <person name="Pardinas-Lopez S."/>
            <person name="Carda-Dieguez M."/>
            <person name="Gomez-Randulfe I."/>
            <person name="Martinez-Lago N."/>
            <person name="Ladra S."/>
            <person name="Aparicio L.A."/>
            <person name="Bou G."/>
            <person name="Mira A."/>
            <person name="Vallejo J.A."/>
            <person name="Poza M."/>
        </authorList>
    </citation>
    <scope>NUCLEOTIDE SEQUENCE</scope>
    <source>
        <strain evidence="16">PM102KC-G-1</strain>
        <strain evidence="15">PM79KC-AC-4</strain>
    </source>
</reference>
<dbReference type="Pfam" id="PF03118">
    <property type="entry name" value="RNA_pol_A_CTD"/>
    <property type="match status" value="1"/>
</dbReference>
<dbReference type="OrthoDB" id="9805706at2"/>
<dbReference type="KEGG" id="pmic:NW74_03035"/>
<dbReference type="EMBL" id="JANDZV010000003">
    <property type="protein sequence ID" value="MCZ7407715.1"/>
    <property type="molecule type" value="Genomic_DNA"/>
</dbReference>
<evidence type="ECO:0000313" key="14">
    <source>
        <dbReference type="EMBL" id="MBF1306570.1"/>
    </source>
</evidence>
<evidence type="ECO:0000256" key="2">
    <source>
        <dbReference type="ARBA" id="ARBA00012418"/>
    </source>
</evidence>
<comment type="similarity">
    <text evidence="1 11">Belongs to the RNA polymerase alpha chain family.</text>
</comment>
<dbReference type="Pfam" id="PF01193">
    <property type="entry name" value="RNA_pol_L"/>
    <property type="match status" value="1"/>
</dbReference>
<evidence type="ECO:0000256" key="7">
    <source>
        <dbReference type="ARBA" id="ARBA00023163"/>
    </source>
</evidence>
<organism evidence="13 17">
    <name type="scientific">Parvimonas micra</name>
    <dbReference type="NCBI Taxonomy" id="33033"/>
    <lineage>
        <taxon>Bacteria</taxon>
        <taxon>Bacillati</taxon>
        <taxon>Bacillota</taxon>
        <taxon>Tissierellia</taxon>
        <taxon>Tissierellales</taxon>
        <taxon>Peptoniphilaceae</taxon>
        <taxon>Parvimonas</taxon>
    </lineage>
</organism>
<dbReference type="GO" id="GO:0003677">
    <property type="term" value="F:DNA binding"/>
    <property type="evidence" value="ECO:0007669"/>
    <property type="project" value="UniProtKB-UniRule"/>
</dbReference>
<evidence type="ECO:0000256" key="10">
    <source>
        <dbReference type="ARBA" id="ARBA00048552"/>
    </source>
</evidence>
<dbReference type="InterPro" id="IPR011260">
    <property type="entry name" value="RNAP_asu_C"/>
</dbReference>
<evidence type="ECO:0000256" key="5">
    <source>
        <dbReference type="ARBA" id="ARBA00022679"/>
    </source>
</evidence>
<dbReference type="GO" id="GO:0000428">
    <property type="term" value="C:DNA-directed RNA polymerase complex"/>
    <property type="evidence" value="ECO:0007669"/>
    <property type="project" value="UniProtKB-KW"/>
</dbReference>
<dbReference type="InterPro" id="IPR036603">
    <property type="entry name" value="RBP11-like"/>
</dbReference>
<evidence type="ECO:0000256" key="1">
    <source>
        <dbReference type="ARBA" id="ARBA00007123"/>
    </source>
</evidence>
<dbReference type="EMBL" id="CP009761">
    <property type="protein sequence ID" value="AIZ36382.1"/>
    <property type="molecule type" value="Genomic_DNA"/>
</dbReference>
<dbReference type="SUPFAM" id="SSF55257">
    <property type="entry name" value="RBP11-like subunits of RNA polymerase"/>
    <property type="match status" value="1"/>
</dbReference>
<dbReference type="AlphaFoldDB" id="A0A0B4S0J5"/>
<dbReference type="RefSeq" id="WP_004833588.1">
    <property type="nucleotide sequence ID" value="NZ_BHYQ01000003.1"/>
</dbReference>
<evidence type="ECO:0000256" key="6">
    <source>
        <dbReference type="ARBA" id="ARBA00022695"/>
    </source>
</evidence>
<dbReference type="GeneID" id="93384244"/>
<evidence type="ECO:0000259" key="12">
    <source>
        <dbReference type="SMART" id="SM00662"/>
    </source>
</evidence>
<gene>
    <name evidence="11" type="primary">rpoA</name>
    <name evidence="14" type="ORF">HXM94_02095</name>
    <name evidence="16" type="ORF">NM222_04985</name>
    <name evidence="15" type="ORF">NND69_04945</name>
    <name evidence="13" type="ORF">NW74_03035</name>
</gene>
<evidence type="ECO:0000313" key="17">
    <source>
        <dbReference type="Proteomes" id="UP000031386"/>
    </source>
</evidence>
<dbReference type="SMART" id="SM00662">
    <property type="entry name" value="RPOLD"/>
    <property type="match status" value="1"/>
</dbReference>
<comment type="subunit">
    <text evidence="11">Homodimer. The RNAP catalytic core consists of 2 alpha, 1 beta, 1 beta' and 1 omega subunit. When a sigma factor is associated with the core the holoenzyme is formed, which can initiate transcription.</text>
</comment>
<dbReference type="CDD" id="cd06928">
    <property type="entry name" value="RNAP_alpha_NTD"/>
    <property type="match status" value="1"/>
</dbReference>
<reference evidence="13 17" key="1">
    <citation type="submission" date="2014-10" db="EMBL/GenBank/DDBJ databases">
        <title>Complete genome sequence of Parvimonas micra KCOM 1535 (= ChDC B708).</title>
        <authorList>
            <person name="Kook J.-K."/>
            <person name="Park S.-N."/>
            <person name="Lim Y.K."/>
            <person name="Roh H."/>
        </authorList>
    </citation>
    <scope>NUCLEOTIDE SEQUENCE [LARGE SCALE GENOMIC DNA]</scope>
    <source>
        <strain evidence="13">KCOM 1535</strain>
        <strain evidence="17">KCOM 1535 / ChDC B708</strain>
    </source>
</reference>
<dbReference type="InterPro" id="IPR011262">
    <property type="entry name" value="DNA-dir_RNA_pol_insert"/>
</dbReference>
<evidence type="ECO:0000256" key="9">
    <source>
        <dbReference type="ARBA" id="ARBA00033070"/>
    </source>
</evidence>
<evidence type="ECO:0000313" key="13">
    <source>
        <dbReference type="EMBL" id="AIZ36382.1"/>
    </source>
</evidence>
<dbReference type="InterPro" id="IPR011773">
    <property type="entry name" value="DNA-dir_RpoA"/>
</dbReference>
<comment type="catalytic activity">
    <reaction evidence="10 11">
        <text>RNA(n) + a ribonucleoside 5'-triphosphate = RNA(n+1) + diphosphate</text>
        <dbReference type="Rhea" id="RHEA:21248"/>
        <dbReference type="Rhea" id="RHEA-COMP:14527"/>
        <dbReference type="Rhea" id="RHEA-COMP:17342"/>
        <dbReference type="ChEBI" id="CHEBI:33019"/>
        <dbReference type="ChEBI" id="CHEBI:61557"/>
        <dbReference type="ChEBI" id="CHEBI:140395"/>
        <dbReference type="EC" id="2.7.7.6"/>
    </reaction>
</comment>
<dbReference type="NCBIfam" id="NF003519">
    <property type="entry name" value="PRK05182.2-5"/>
    <property type="match status" value="1"/>
</dbReference>
<dbReference type="Pfam" id="PF01000">
    <property type="entry name" value="RNA_pol_A_bac"/>
    <property type="match status" value="1"/>
</dbReference>
<sequence length="313" mass="34546">MTEDLNTNIEVLDIDLEKNYGKFAIMPLDRGYGTTLGNSMRRVLLGSLPGSAIATVKIDGVGHEFTTIKGSIADVPEILINIKGIALKKFNDEPVILELNVKGPKVVTAGDISENQNVEIANKDHYITTLNEEGEIRMDLLVLNGKGYRVSDLNKEYCDINSIAVDSSFSPVKKVNFIVGNTRVGQSIDFDKLEIEVWTNGTITPQEALSTGAGIFIDYLSLFRSLPDINLDNSSIKDGKILDANGVLSKSVEELDLSLRSFNCLKRANLDTVKDIISQDIEQLKKIKNFGKKSVEEVVDKIHELGLKFLNEE</sequence>
<dbReference type="Proteomes" id="UP001210690">
    <property type="component" value="Chromosome"/>
</dbReference>
<dbReference type="NCBIfam" id="TIGR02027">
    <property type="entry name" value="rpoA"/>
    <property type="match status" value="1"/>
</dbReference>
<dbReference type="EMBL" id="CP101412">
    <property type="protein sequence ID" value="WBB30337.1"/>
    <property type="molecule type" value="Genomic_DNA"/>
</dbReference>